<evidence type="ECO:0000256" key="1">
    <source>
        <dbReference type="SAM" id="Phobius"/>
    </source>
</evidence>
<dbReference type="AlphaFoldDB" id="A0A520XG99"/>
<comment type="caution">
    <text evidence="2">The sequence shown here is derived from an EMBL/GenBank/DDBJ whole genome shotgun (WGS) entry which is preliminary data.</text>
</comment>
<gene>
    <name evidence="2" type="ORF">EVJ48_01585</name>
</gene>
<organism evidence="2 3">
    <name type="scientific">Candidatus Acidulodesulfobacterium acidiphilum</name>
    <dbReference type="NCBI Taxonomy" id="2597224"/>
    <lineage>
        <taxon>Bacteria</taxon>
        <taxon>Deltaproteobacteria</taxon>
        <taxon>Candidatus Acidulodesulfobacterales</taxon>
        <taxon>Candidatus Acidulodesulfobacterium</taxon>
    </lineage>
</organism>
<sequence>MSEIIIMIFVGAIAEFVILPILIALLSLILFAIEYLLSELLYFLDDREYIVLNCENPSGIENILCLIEERKLINNIYDFIVENFTKLFRLINKAKESLVRL</sequence>
<dbReference type="Proteomes" id="UP000322454">
    <property type="component" value="Unassembled WGS sequence"/>
</dbReference>
<name>A0A520XG99_9DELT</name>
<proteinExistence type="predicted"/>
<feature type="transmembrane region" description="Helical" evidence="1">
    <location>
        <begin position="6"/>
        <end position="37"/>
    </location>
</feature>
<dbReference type="EMBL" id="SHMQ01000002">
    <property type="protein sequence ID" value="RZV40210.1"/>
    <property type="molecule type" value="Genomic_DNA"/>
</dbReference>
<protein>
    <submittedName>
        <fullName evidence="2">Uncharacterized protein</fullName>
    </submittedName>
</protein>
<keyword evidence="1" id="KW-0812">Transmembrane</keyword>
<evidence type="ECO:0000313" key="2">
    <source>
        <dbReference type="EMBL" id="RZV40210.1"/>
    </source>
</evidence>
<reference evidence="2 3" key="1">
    <citation type="submission" date="2019-01" db="EMBL/GenBank/DDBJ databases">
        <title>Insights into ecological role of a new deltaproteobacterial order Candidatus Sinidesulfobacterales (Sva0485) by metagenomics and metatranscriptomics.</title>
        <authorList>
            <person name="Tan S."/>
            <person name="Liu J."/>
            <person name="Fang Y."/>
            <person name="Hedlund B."/>
            <person name="Lian Z.-H."/>
            <person name="Huang L.-Y."/>
            <person name="Li J.-T."/>
            <person name="Huang L.-N."/>
            <person name="Li W.-J."/>
            <person name="Jiang H.-C."/>
            <person name="Dong H.-L."/>
            <person name="Shu W.-S."/>
        </authorList>
    </citation>
    <scope>NUCLEOTIDE SEQUENCE [LARGE SCALE GENOMIC DNA]</scope>
    <source>
        <strain evidence="2">AP4</strain>
    </source>
</reference>
<evidence type="ECO:0000313" key="3">
    <source>
        <dbReference type="Proteomes" id="UP000322454"/>
    </source>
</evidence>
<accession>A0A520XG99</accession>
<keyword evidence="1" id="KW-0472">Membrane</keyword>
<keyword evidence="1" id="KW-1133">Transmembrane helix</keyword>